<evidence type="ECO:0000313" key="4">
    <source>
        <dbReference type="EMBL" id="CAH0028499.1"/>
    </source>
</evidence>
<keyword evidence="1" id="KW-0677">Repeat</keyword>
<dbReference type="SUPFAM" id="SSF48403">
    <property type="entry name" value="Ankyrin repeat"/>
    <property type="match status" value="1"/>
</dbReference>
<dbReference type="Gene3D" id="1.25.40.20">
    <property type="entry name" value="Ankyrin repeat-containing domain"/>
    <property type="match status" value="4"/>
</dbReference>
<protein>
    <submittedName>
        <fullName evidence="4">Uncharacterized protein</fullName>
    </submittedName>
</protein>
<dbReference type="InterPro" id="IPR036770">
    <property type="entry name" value="Ankyrin_rpt-contain_sf"/>
</dbReference>
<keyword evidence="2 3" id="KW-0040">ANK repeat</keyword>
<accession>A0A9N9VRB3</accession>
<dbReference type="Proteomes" id="UP000696573">
    <property type="component" value="Unassembled WGS sequence"/>
</dbReference>
<feature type="repeat" description="ANK" evidence="3">
    <location>
        <begin position="71"/>
        <end position="103"/>
    </location>
</feature>
<dbReference type="AlphaFoldDB" id="A0A9N9VRB3"/>
<proteinExistence type="predicted"/>
<dbReference type="PANTHER" id="PTHR24171">
    <property type="entry name" value="ANKYRIN REPEAT DOMAIN-CONTAINING PROTEIN 39-RELATED"/>
    <property type="match status" value="1"/>
</dbReference>
<dbReference type="Pfam" id="PF00023">
    <property type="entry name" value="Ank"/>
    <property type="match status" value="1"/>
</dbReference>
<dbReference type="PROSITE" id="PS50297">
    <property type="entry name" value="ANK_REP_REGION"/>
    <property type="match status" value="7"/>
</dbReference>
<feature type="non-terminal residue" evidence="4">
    <location>
        <position position="1"/>
    </location>
</feature>
<feature type="repeat" description="ANK" evidence="3">
    <location>
        <begin position="137"/>
        <end position="169"/>
    </location>
</feature>
<sequence>LLWKISGDEPPISKTDLISELDKSRSQDKSQISLQDANGKTALHIASEHGLVDAAEWLIDAGAHISLTDNDGQQPLHTACLQGHTEVAELLLKRGASTAATDNDSAQPLHIACFWGHSKLASVLIQHGADIEARNQHAATPLYEAAWNGHVDVVGLLLEAKANTQTLTGIGWSPLHAASSTGEAEIVRCLLTKDKSNIDAVEQNNGWTALNAAVYRGHADVVSMLLKHGSTLATKDNDGCIQTLLKMLLDRRQPDEDLQLEVPSNRSKSTPLLVASLEGFVGGVSQLIDAGADLNARDIDSDTALHNASGARDDEYGFDDLTDEDRHDSKFTVLPADCHGA</sequence>
<organism evidence="4 5">
    <name type="scientific">Clonostachys rhizophaga</name>
    <dbReference type="NCBI Taxonomy" id="160324"/>
    <lineage>
        <taxon>Eukaryota</taxon>
        <taxon>Fungi</taxon>
        <taxon>Dikarya</taxon>
        <taxon>Ascomycota</taxon>
        <taxon>Pezizomycotina</taxon>
        <taxon>Sordariomycetes</taxon>
        <taxon>Hypocreomycetidae</taxon>
        <taxon>Hypocreales</taxon>
        <taxon>Bionectriaceae</taxon>
        <taxon>Clonostachys</taxon>
    </lineage>
</organism>
<feature type="repeat" description="ANK" evidence="3">
    <location>
        <begin position="104"/>
        <end position="136"/>
    </location>
</feature>
<dbReference type="SMART" id="SM00248">
    <property type="entry name" value="ANK"/>
    <property type="match status" value="7"/>
</dbReference>
<gene>
    <name evidence="4" type="ORF">CRHIZ90672A_00010748</name>
</gene>
<feature type="repeat" description="ANK" evidence="3">
    <location>
        <begin position="205"/>
        <end position="237"/>
    </location>
</feature>
<feature type="repeat" description="ANK" evidence="3">
    <location>
        <begin position="38"/>
        <end position="70"/>
    </location>
</feature>
<dbReference type="EMBL" id="CABFNQ020000732">
    <property type="protein sequence ID" value="CAH0028499.1"/>
    <property type="molecule type" value="Genomic_DNA"/>
</dbReference>
<dbReference type="InterPro" id="IPR002110">
    <property type="entry name" value="Ankyrin_rpt"/>
</dbReference>
<feature type="repeat" description="ANK" evidence="3">
    <location>
        <begin position="267"/>
        <end position="299"/>
    </location>
</feature>
<evidence type="ECO:0000256" key="2">
    <source>
        <dbReference type="ARBA" id="ARBA00023043"/>
    </source>
</evidence>
<comment type="caution">
    <text evidence="4">The sequence shown here is derived from an EMBL/GenBank/DDBJ whole genome shotgun (WGS) entry which is preliminary data.</text>
</comment>
<dbReference type="PRINTS" id="PR01415">
    <property type="entry name" value="ANKYRIN"/>
</dbReference>
<dbReference type="Pfam" id="PF12796">
    <property type="entry name" value="Ank_2"/>
    <property type="match status" value="2"/>
</dbReference>
<evidence type="ECO:0000313" key="5">
    <source>
        <dbReference type="Proteomes" id="UP000696573"/>
    </source>
</evidence>
<dbReference type="PROSITE" id="PS50088">
    <property type="entry name" value="ANK_REPEAT"/>
    <property type="match status" value="7"/>
</dbReference>
<evidence type="ECO:0000256" key="3">
    <source>
        <dbReference type="PROSITE-ProRule" id="PRU00023"/>
    </source>
</evidence>
<evidence type="ECO:0000256" key="1">
    <source>
        <dbReference type="ARBA" id="ARBA00022737"/>
    </source>
</evidence>
<name>A0A9N9VRB3_9HYPO</name>
<dbReference type="OrthoDB" id="20872at2759"/>
<feature type="repeat" description="ANK" evidence="3">
    <location>
        <begin position="170"/>
        <end position="203"/>
    </location>
</feature>
<reference evidence="4" key="1">
    <citation type="submission" date="2021-10" db="EMBL/GenBank/DDBJ databases">
        <authorList>
            <person name="Piombo E."/>
        </authorList>
    </citation>
    <scope>NUCLEOTIDE SEQUENCE</scope>
</reference>
<keyword evidence="5" id="KW-1185">Reference proteome</keyword>
<feature type="non-terminal residue" evidence="4">
    <location>
        <position position="341"/>
    </location>
</feature>